<dbReference type="InterPro" id="IPR003439">
    <property type="entry name" value="ABC_transporter-like_ATP-bd"/>
</dbReference>
<feature type="domain" description="ABC transporter" evidence="9">
    <location>
        <begin position="236"/>
        <end position="439"/>
    </location>
</feature>
<dbReference type="GO" id="GO:0005524">
    <property type="term" value="F:ATP binding"/>
    <property type="evidence" value="ECO:0007669"/>
    <property type="project" value="UniProtKB-KW"/>
</dbReference>
<evidence type="ECO:0000256" key="6">
    <source>
        <dbReference type="ARBA" id="ARBA00022989"/>
    </source>
</evidence>
<dbReference type="InterPro" id="IPR035906">
    <property type="entry name" value="MetI-like_sf"/>
</dbReference>
<dbReference type="Gene3D" id="1.10.3720.10">
    <property type="entry name" value="MetI-like"/>
    <property type="match status" value="1"/>
</dbReference>
<feature type="domain" description="ABC transmembrane type-1" evidence="10">
    <location>
        <begin position="11"/>
        <end position="207"/>
    </location>
</feature>
<keyword evidence="4" id="KW-0547">Nucleotide-binding</keyword>
<evidence type="ECO:0000256" key="3">
    <source>
        <dbReference type="ARBA" id="ARBA00022692"/>
    </source>
</evidence>
<dbReference type="NCBIfam" id="NF038017">
    <property type="entry name" value="ABC_perm1"/>
    <property type="match status" value="1"/>
</dbReference>
<protein>
    <submittedName>
        <fullName evidence="11">ABC-type sulfate/molybdate transport system, ATPase component</fullName>
    </submittedName>
</protein>
<dbReference type="PANTHER" id="PTHR43632:SF1">
    <property type="entry name" value="PERMEASE COMPONENT OF TUNGSTATE ABC TRANSPORTER"/>
    <property type="match status" value="1"/>
</dbReference>
<evidence type="ECO:0000259" key="10">
    <source>
        <dbReference type="PROSITE" id="PS50928"/>
    </source>
</evidence>
<dbReference type="Gene3D" id="3.40.50.300">
    <property type="entry name" value="P-loop containing nucleotide triphosphate hydrolases"/>
    <property type="match status" value="1"/>
</dbReference>
<evidence type="ECO:0000256" key="5">
    <source>
        <dbReference type="ARBA" id="ARBA00022840"/>
    </source>
</evidence>
<dbReference type="InterPro" id="IPR003593">
    <property type="entry name" value="AAA+_ATPase"/>
</dbReference>
<dbReference type="PANTHER" id="PTHR43632">
    <property type="entry name" value="PERMEASE COMPONENT OF TUNGSTATE ABC TRANSPORTER"/>
    <property type="match status" value="1"/>
</dbReference>
<dbReference type="GO" id="GO:0055085">
    <property type="term" value="P:transmembrane transport"/>
    <property type="evidence" value="ECO:0007669"/>
    <property type="project" value="InterPro"/>
</dbReference>
<dbReference type="GO" id="GO:0016020">
    <property type="term" value="C:membrane"/>
    <property type="evidence" value="ECO:0007669"/>
    <property type="project" value="UniProtKB-SubCell"/>
</dbReference>
<name>Q2Q0E0_9ZZZZ</name>
<sequence length="442" mass="48483">MVDSTNLWDVVVRTLVTSGSATIIAGTFAIGFAMILANVRWRIKPFLRATIQALYGLPPVVVGVAVYIALSKNGVFGSLNWLFTIQGMIVAQTFLIFPLVLGVSWTALERVSSEKRDVFRVMNATKRQRVFLEMYCARRGITNAVLLGFGRAIAEVGAVMMVGGNIAGKTRVLTTSVVLETSVGHLDAALQLGLVLLCISLATAFGLQFVQYIRFFEQQTLGGEEALDQTFEEFNAVWENLTVEKDGTKIIASCSLDVSNREIVALMGESGSGKSTLLRAMAGLENVPTDYSRDLAYVSQNPVLVMDTVANELELSSRLHDDLPNSGIHYASLCGFEEKGGQRTDSLSGGEVQRLAFLRALSMNRKILLLDEVTSELDGSSVERIEKQIEVFRDRGGGVVFATHNPFQAERLADRILYIHNGRLIHEDNEVSKQILEGRRIG</sequence>
<feature type="transmembrane region" description="Helical" evidence="8">
    <location>
        <begin position="144"/>
        <end position="168"/>
    </location>
</feature>
<feature type="transmembrane region" description="Helical" evidence="8">
    <location>
        <begin position="53"/>
        <end position="70"/>
    </location>
</feature>
<feature type="transmembrane region" description="Helical" evidence="8">
    <location>
        <begin position="20"/>
        <end position="41"/>
    </location>
</feature>
<proteinExistence type="predicted"/>
<dbReference type="InterPro" id="IPR027417">
    <property type="entry name" value="P-loop_NTPase"/>
</dbReference>
<dbReference type="PROSITE" id="PS50928">
    <property type="entry name" value="ABC_TM1"/>
    <property type="match status" value="1"/>
</dbReference>
<dbReference type="InterPro" id="IPR000515">
    <property type="entry name" value="MetI-like"/>
</dbReference>
<keyword evidence="2" id="KW-0813">Transport</keyword>
<reference evidence="11" key="1">
    <citation type="journal article" date="2006" name="Nature">
        <title>Proteorhodopsin lateral gene transfer between marine planktonic Bacteria and Archaea.</title>
        <authorList>
            <person name="Frigaard N.U."/>
            <person name="Martinez A."/>
            <person name="Mincer T.J."/>
            <person name="DeLong E.F."/>
        </authorList>
    </citation>
    <scope>NUCLEOTIDE SEQUENCE</scope>
</reference>
<dbReference type="InterPro" id="IPR015856">
    <property type="entry name" value="ABC_transpr_CbiO/EcfA_su"/>
</dbReference>
<keyword evidence="3 8" id="KW-0812">Transmembrane</keyword>
<dbReference type="SUPFAM" id="SSF161098">
    <property type="entry name" value="MetI-like"/>
    <property type="match status" value="1"/>
</dbReference>
<comment type="subcellular location">
    <subcellularLocation>
        <location evidence="1">Membrane</location>
        <topology evidence="1">Multi-pass membrane protein</topology>
    </subcellularLocation>
</comment>
<evidence type="ECO:0000256" key="8">
    <source>
        <dbReference type="SAM" id="Phobius"/>
    </source>
</evidence>
<dbReference type="CDD" id="cd03225">
    <property type="entry name" value="ABC_cobalt_CbiO_domain1"/>
    <property type="match status" value="1"/>
</dbReference>
<dbReference type="PROSITE" id="PS50893">
    <property type="entry name" value="ABC_TRANSPORTER_2"/>
    <property type="match status" value="1"/>
</dbReference>
<evidence type="ECO:0000256" key="2">
    <source>
        <dbReference type="ARBA" id="ARBA00022448"/>
    </source>
</evidence>
<keyword evidence="5" id="KW-0067">ATP-binding</keyword>
<accession>Q2Q0E0</accession>
<evidence type="ECO:0000256" key="4">
    <source>
        <dbReference type="ARBA" id="ARBA00022741"/>
    </source>
</evidence>
<feature type="transmembrane region" description="Helical" evidence="8">
    <location>
        <begin position="82"/>
        <end position="108"/>
    </location>
</feature>
<evidence type="ECO:0000256" key="1">
    <source>
        <dbReference type="ARBA" id="ARBA00004141"/>
    </source>
</evidence>
<keyword evidence="7 8" id="KW-0472">Membrane</keyword>
<evidence type="ECO:0000313" key="11">
    <source>
        <dbReference type="EMBL" id="ABB82990.1"/>
    </source>
</evidence>
<dbReference type="Pfam" id="PF00005">
    <property type="entry name" value="ABC_tran"/>
    <property type="match status" value="1"/>
</dbReference>
<dbReference type="CDD" id="cd06261">
    <property type="entry name" value="TM_PBP2"/>
    <property type="match status" value="1"/>
</dbReference>
<dbReference type="EMBL" id="DQ257435">
    <property type="protein sequence ID" value="ABB82990.1"/>
    <property type="molecule type" value="Genomic_DNA"/>
</dbReference>
<dbReference type="InterPro" id="IPR049783">
    <property type="entry name" value="ABC_perm_TupB-like"/>
</dbReference>
<organism evidence="11">
    <name type="scientific">uncultured organism HF10_3D09</name>
    <dbReference type="NCBI Taxonomy" id="357603"/>
    <lineage>
        <taxon>unclassified sequences</taxon>
        <taxon>environmental samples</taxon>
    </lineage>
</organism>
<dbReference type="SMART" id="SM00382">
    <property type="entry name" value="AAA"/>
    <property type="match status" value="1"/>
</dbReference>
<dbReference type="GO" id="GO:0016887">
    <property type="term" value="F:ATP hydrolysis activity"/>
    <property type="evidence" value="ECO:0007669"/>
    <property type="project" value="InterPro"/>
</dbReference>
<keyword evidence="6 8" id="KW-1133">Transmembrane helix</keyword>
<dbReference type="AlphaFoldDB" id="Q2Q0E0"/>
<dbReference type="Pfam" id="PF00528">
    <property type="entry name" value="BPD_transp_1"/>
    <property type="match status" value="1"/>
</dbReference>
<evidence type="ECO:0000256" key="7">
    <source>
        <dbReference type="ARBA" id="ARBA00023136"/>
    </source>
</evidence>
<dbReference type="SUPFAM" id="SSF52540">
    <property type="entry name" value="P-loop containing nucleoside triphosphate hydrolases"/>
    <property type="match status" value="1"/>
</dbReference>
<evidence type="ECO:0000259" key="9">
    <source>
        <dbReference type="PROSITE" id="PS50893"/>
    </source>
</evidence>
<feature type="transmembrane region" description="Helical" evidence="8">
    <location>
        <begin position="188"/>
        <end position="210"/>
    </location>
</feature>